<dbReference type="Gene3D" id="3.30.420.10">
    <property type="entry name" value="Ribonuclease H-like superfamily/Ribonuclease H"/>
    <property type="match status" value="1"/>
</dbReference>
<dbReference type="AlphaFoldDB" id="A0A4Y2HJU5"/>
<dbReference type="Proteomes" id="UP000499080">
    <property type="component" value="Unassembled WGS sequence"/>
</dbReference>
<comment type="caution">
    <text evidence="1">The sequence shown here is derived from an EMBL/GenBank/DDBJ whole genome shotgun (WGS) entry which is preliminary data.</text>
</comment>
<accession>A0A4Y2HJU5</accession>
<dbReference type="GO" id="GO:0003676">
    <property type="term" value="F:nucleic acid binding"/>
    <property type="evidence" value="ECO:0007669"/>
    <property type="project" value="InterPro"/>
</dbReference>
<dbReference type="SUPFAM" id="SSF53098">
    <property type="entry name" value="Ribonuclease H-like"/>
    <property type="match status" value="1"/>
</dbReference>
<reference evidence="1 2" key="1">
    <citation type="journal article" date="2019" name="Sci. Rep.">
        <title>Orb-weaving spider Araneus ventricosus genome elucidates the spidroin gene catalogue.</title>
        <authorList>
            <person name="Kono N."/>
            <person name="Nakamura H."/>
            <person name="Ohtoshi R."/>
            <person name="Moran D.A.P."/>
            <person name="Shinohara A."/>
            <person name="Yoshida Y."/>
            <person name="Fujiwara M."/>
            <person name="Mori M."/>
            <person name="Tomita M."/>
            <person name="Arakawa K."/>
        </authorList>
    </citation>
    <scope>NUCLEOTIDE SEQUENCE [LARGE SCALE GENOMIC DNA]</scope>
</reference>
<evidence type="ECO:0000313" key="1">
    <source>
        <dbReference type="EMBL" id="GBM65612.1"/>
    </source>
</evidence>
<evidence type="ECO:0000313" key="2">
    <source>
        <dbReference type="Proteomes" id="UP000499080"/>
    </source>
</evidence>
<keyword evidence="2" id="KW-1185">Reference proteome</keyword>
<dbReference type="OrthoDB" id="6437659at2759"/>
<proteinExistence type="predicted"/>
<sequence length="178" mass="20308">MDGSRINDNTGLSVCIFPKDETLDIYLFKLNKNNIVFQVELVAIDFGVRWALGEHKSINIHSDTRSSIEVLRSARPRYASLNSVKNFYVAGDLVGFDWIKVHVGEPGIEFADRHEILATLEGKVLIIPTPYSYINFKICKDLIKNWQINWDNYDSESGGGSGFTYSVKIRNFYFIANF</sequence>
<dbReference type="InterPro" id="IPR012337">
    <property type="entry name" value="RNaseH-like_sf"/>
</dbReference>
<dbReference type="EMBL" id="BGPR01001986">
    <property type="protein sequence ID" value="GBM65612.1"/>
    <property type="molecule type" value="Genomic_DNA"/>
</dbReference>
<name>A0A4Y2HJU5_ARAVE</name>
<dbReference type="InterPro" id="IPR036397">
    <property type="entry name" value="RNaseH_sf"/>
</dbReference>
<organism evidence="1 2">
    <name type="scientific">Araneus ventricosus</name>
    <name type="common">Orbweaver spider</name>
    <name type="synonym">Epeira ventricosa</name>
    <dbReference type="NCBI Taxonomy" id="182803"/>
    <lineage>
        <taxon>Eukaryota</taxon>
        <taxon>Metazoa</taxon>
        <taxon>Ecdysozoa</taxon>
        <taxon>Arthropoda</taxon>
        <taxon>Chelicerata</taxon>
        <taxon>Arachnida</taxon>
        <taxon>Araneae</taxon>
        <taxon>Araneomorphae</taxon>
        <taxon>Entelegynae</taxon>
        <taxon>Araneoidea</taxon>
        <taxon>Araneidae</taxon>
        <taxon>Araneus</taxon>
    </lineage>
</organism>
<gene>
    <name evidence="1" type="ORF">AVEN_164719_1</name>
</gene>
<protein>
    <submittedName>
        <fullName evidence="1">Uncharacterized protein</fullName>
    </submittedName>
</protein>